<dbReference type="InterPro" id="IPR013691">
    <property type="entry name" value="MeTrfase_14"/>
</dbReference>
<keyword evidence="2" id="KW-0489">Methyltransferase</keyword>
<dbReference type="SUPFAM" id="SSF53335">
    <property type="entry name" value="S-adenosyl-L-methionine-dependent methyltransferases"/>
    <property type="match status" value="1"/>
</dbReference>
<dbReference type="InterPro" id="IPR029063">
    <property type="entry name" value="SAM-dependent_MTases_sf"/>
</dbReference>
<dbReference type="PANTHER" id="PTHR43861:SF6">
    <property type="entry name" value="METHYLTRANSFERASE TYPE 11"/>
    <property type="match status" value="1"/>
</dbReference>
<dbReference type="GO" id="GO:0032259">
    <property type="term" value="P:methylation"/>
    <property type="evidence" value="ECO:0007669"/>
    <property type="project" value="UniProtKB-KW"/>
</dbReference>
<dbReference type="InterPro" id="IPR038576">
    <property type="entry name" value="Methyltransf_Zn-bd_dom_put_sf"/>
</dbReference>
<evidence type="ECO:0000259" key="1">
    <source>
        <dbReference type="Pfam" id="PF08484"/>
    </source>
</evidence>
<dbReference type="Pfam" id="PF13489">
    <property type="entry name" value="Methyltransf_23"/>
    <property type="match status" value="1"/>
</dbReference>
<dbReference type="Pfam" id="PF08484">
    <property type="entry name" value="Methyltransf_14"/>
    <property type="match status" value="1"/>
</dbReference>
<gene>
    <name evidence="2" type="ORF">SAMN04488079_10562</name>
</gene>
<evidence type="ECO:0000313" key="2">
    <source>
        <dbReference type="EMBL" id="SFK10881.1"/>
    </source>
</evidence>
<dbReference type="AlphaFoldDB" id="A0A1I3WWY2"/>
<evidence type="ECO:0000313" key="3">
    <source>
        <dbReference type="Proteomes" id="UP000198924"/>
    </source>
</evidence>
<protein>
    <submittedName>
        <fullName evidence="2">C-methyltransferase C-terminal domain-containing protein</fullName>
    </submittedName>
</protein>
<accession>A0A1I3WWY2</accession>
<dbReference type="Gene3D" id="3.40.50.720">
    <property type="entry name" value="NAD(P)-binding Rossmann-like Domain"/>
    <property type="match status" value="1"/>
</dbReference>
<dbReference type="RefSeq" id="WP_091712153.1">
    <property type="nucleotide sequence ID" value="NZ_FOSH01000005.1"/>
</dbReference>
<dbReference type="OrthoDB" id="9815644at2"/>
<keyword evidence="3" id="KW-1185">Reference proteome</keyword>
<dbReference type="EMBL" id="FOSH01000005">
    <property type="protein sequence ID" value="SFK10881.1"/>
    <property type="molecule type" value="Genomic_DNA"/>
</dbReference>
<dbReference type="GO" id="GO:0008168">
    <property type="term" value="F:methyltransferase activity"/>
    <property type="evidence" value="ECO:0007669"/>
    <property type="project" value="UniProtKB-KW"/>
</dbReference>
<dbReference type="Gene3D" id="3.40.50.150">
    <property type="entry name" value="Vaccinia Virus protein VP39"/>
    <property type="match status" value="1"/>
</dbReference>
<dbReference type="Gene3D" id="6.20.50.110">
    <property type="entry name" value="Methyltransferase, zinc-binding domain"/>
    <property type="match status" value="1"/>
</dbReference>
<dbReference type="CDD" id="cd02440">
    <property type="entry name" value="AdoMet_MTases"/>
    <property type="match status" value="1"/>
</dbReference>
<dbReference type="Proteomes" id="UP000198924">
    <property type="component" value="Unassembled WGS sequence"/>
</dbReference>
<dbReference type="PANTHER" id="PTHR43861">
    <property type="entry name" value="TRANS-ACONITATE 2-METHYLTRANSFERASE-RELATED"/>
    <property type="match status" value="1"/>
</dbReference>
<feature type="domain" description="C-methyltransferase" evidence="1">
    <location>
        <begin position="281"/>
        <end position="358"/>
    </location>
</feature>
<name>A0A1I3WWY2_9GAMM</name>
<keyword evidence="2" id="KW-0808">Transferase</keyword>
<reference evidence="3" key="1">
    <citation type="submission" date="2016-10" db="EMBL/GenBank/DDBJ databases">
        <authorList>
            <person name="Varghese N."/>
            <person name="Submissions S."/>
        </authorList>
    </citation>
    <scope>NUCLEOTIDE SEQUENCE [LARGE SCALE GENOMIC DNA]</scope>
    <source>
        <strain evidence="3">DSM 11578</strain>
    </source>
</reference>
<sequence length="379" mass="42964">MLRETCRVCHQDFYPTPLLVYENMPKSAQFFPIKDELSKEKGSDLIVNQCQGCGLVQLSNPPVDYYREVVRAAGISNEMRTFRQKQFSDWVNRYNLRHKRVLEVGCGQGEYLAILDKLDIDAYGIEFGEKSVAVCKQKKLNVERDYIENADSVLKNSPFDAFVMLNFLEHIPDPNTFLNGISNNLAQGAIGLIEVPNFDMILRENMFSEFISDHLFYFTRETFMSALNRNGFDILECDETWHEYSLSAVVKKRKITDLSDFSAYQSSLTDILNCYISQFPERSVAIWGAGHQALAVMSLSGLGDKIKFVIDSAPFKQNKYTPATHIPIVSPDALETESVSAIVVMAASYSKEVVEVIRKQYGEQFCIAVLEGNDLVVIQ</sequence>
<proteinExistence type="predicted"/>
<organism evidence="2 3">
    <name type="scientific">Methylophaga sulfidovorans</name>
    <dbReference type="NCBI Taxonomy" id="45496"/>
    <lineage>
        <taxon>Bacteria</taxon>
        <taxon>Pseudomonadati</taxon>
        <taxon>Pseudomonadota</taxon>
        <taxon>Gammaproteobacteria</taxon>
        <taxon>Thiotrichales</taxon>
        <taxon>Piscirickettsiaceae</taxon>
        <taxon>Methylophaga</taxon>
    </lineage>
</organism>
<dbReference type="STRING" id="45496.SAMN04488079_10562"/>